<evidence type="ECO:0000256" key="1">
    <source>
        <dbReference type="ARBA" id="ARBA00004651"/>
    </source>
</evidence>
<sequence>MAESGQGGEGGGIDWAAFAEWWAAWGAPIGVLLTIIGAFIAYAIVKAVIGRVVHEVVTGVKRKADAADTEALSNSPLAQVRVVQRTRAIGSVLNTLAAWLIGAFALILILSILGVNPASLVAMAGFLGAAAGIGAQGVIKDFLNGLFMVFEDQLGIGDTVDLGEASGVVESVGIRVTQVRDVNGTLWYVRNGEIVRVGNESQGWARVVIDQAVPYESDIDAVTQRLLDVAVDMSEHPDWLGRIIDKPAVWGIESVSAEAVVIRLVVKTRASAKYDAARELRRRVKAGLDDLGVTLPSLQKIVVQGIEDGVA</sequence>
<dbReference type="Gene3D" id="1.10.287.1260">
    <property type="match status" value="1"/>
</dbReference>
<evidence type="ECO:0000256" key="3">
    <source>
        <dbReference type="ARBA" id="ARBA00022475"/>
    </source>
</evidence>
<dbReference type="InterPro" id="IPR045276">
    <property type="entry name" value="YbiO_bact"/>
</dbReference>
<dbReference type="InterPro" id="IPR011066">
    <property type="entry name" value="MscS_channel_C_sf"/>
</dbReference>
<evidence type="ECO:0000259" key="9">
    <source>
        <dbReference type="Pfam" id="PF21082"/>
    </source>
</evidence>
<dbReference type="InterPro" id="IPR023408">
    <property type="entry name" value="MscS_beta-dom_sf"/>
</dbReference>
<feature type="domain" description="Mechanosensitive ion channel MscS C-terminal" evidence="9">
    <location>
        <begin position="208"/>
        <end position="292"/>
    </location>
</feature>
<evidence type="ECO:0000256" key="6">
    <source>
        <dbReference type="ARBA" id="ARBA00023136"/>
    </source>
</evidence>
<dbReference type="InterPro" id="IPR011014">
    <property type="entry name" value="MscS_channel_TM-2"/>
</dbReference>
<dbReference type="Gene3D" id="2.30.30.60">
    <property type="match status" value="1"/>
</dbReference>
<feature type="transmembrane region" description="Helical" evidence="7">
    <location>
        <begin position="120"/>
        <end position="139"/>
    </location>
</feature>
<dbReference type="FunFam" id="2.30.30.60:FF:000001">
    <property type="entry name" value="MscS Mechanosensitive ion channel"/>
    <property type="match status" value="1"/>
</dbReference>
<gene>
    <name evidence="10" type="ORF">ABA31_21640</name>
</gene>
<evidence type="ECO:0000313" key="11">
    <source>
        <dbReference type="Proteomes" id="UP000321749"/>
    </source>
</evidence>
<evidence type="ECO:0000256" key="5">
    <source>
        <dbReference type="ARBA" id="ARBA00022989"/>
    </source>
</evidence>
<proteinExistence type="inferred from homology"/>
<dbReference type="PANTHER" id="PTHR30460">
    <property type="entry name" value="MODERATE CONDUCTANCE MECHANOSENSITIVE CHANNEL YBIO"/>
    <property type="match status" value="1"/>
</dbReference>
<dbReference type="AlphaFoldDB" id="A0AA87RKE3"/>
<dbReference type="InterPro" id="IPR049278">
    <property type="entry name" value="MS_channel_C"/>
</dbReference>
<keyword evidence="11" id="KW-1185">Reference proteome</keyword>
<evidence type="ECO:0000259" key="8">
    <source>
        <dbReference type="Pfam" id="PF00924"/>
    </source>
</evidence>
<dbReference type="SUPFAM" id="SSF82689">
    <property type="entry name" value="Mechanosensitive channel protein MscS (YggB), C-terminal domain"/>
    <property type="match status" value="1"/>
</dbReference>
<feature type="domain" description="Mechanosensitive ion channel MscS" evidence="8">
    <location>
        <begin position="138"/>
        <end position="199"/>
    </location>
</feature>
<dbReference type="Gene3D" id="3.30.70.100">
    <property type="match status" value="1"/>
</dbReference>
<dbReference type="Pfam" id="PF21082">
    <property type="entry name" value="MS_channel_3rd"/>
    <property type="match status" value="1"/>
</dbReference>
<dbReference type="EMBL" id="BJUU01000014">
    <property type="protein sequence ID" value="GEK80813.1"/>
    <property type="molecule type" value="Genomic_DNA"/>
</dbReference>
<feature type="transmembrane region" description="Helical" evidence="7">
    <location>
        <begin position="22"/>
        <end position="45"/>
    </location>
</feature>
<keyword evidence="5 7" id="KW-1133">Transmembrane helix</keyword>
<organism evidence="10 11">
    <name type="scientific">Agrococcus baldri</name>
    <dbReference type="NCBI Taxonomy" id="153730"/>
    <lineage>
        <taxon>Bacteria</taxon>
        <taxon>Bacillati</taxon>
        <taxon>Actinomycetota</taxon>
        <taxon>Actinomycetes</taxon>
        <taxon>Micrococcales</taxon>
        <taxon>Microbacteriaceae</taxon>
        <taxon>Agrococcus</taxon>
    </lineage>
</organism>
<name>A0AA87RKE3_9MICO</name>
<dbReference type="RefSeq" id="WP_146795424.1">
    <property type="nucleotide sequence ID" value="NZ_BJUU01000014.1"/>
</dbReference>
<evidence type="ECO:0000256" key="2">
    <source>
        <dbReference type="ARBA" id="ARBA00008017"/>
    </source>
</evidence>
<dbReference type="GO" id="GO:0008381">
    <property type="term" value="F:mechanosensitive monoatomic ion channel activity"/>
    <property type="evidence" value="ECO:0007669"/>
    <property type="project" value="InterPro"/>
</dbReference>
<evidence type="ECO:0000256" key="4">
    <source>
        <dbReference type="ARBA" id="ARBA00022692"/>
    </source>
</evidence>
<protein>
    <submittedName>
        <fullName evidence="10">Mechanosensitive ion channel protein MscS</fullName>
    </submittedName>
</protein>
<evidence type="ECO:0000313" key="10">
    <source>
        <dbReference type="EMBL" id="GEK80813.1"/>
    </source>
</evidence>
<dbReference type="Pfam" id="PF00924">
    <property type="entry name" value="MS_channel_2nd"/>
    <property type="match status" value="1"/>
</dbReference>
<dbReference type="Proteomes" id="UP000321749">
    <property type="component" value="Unassembled WGS sequence"/>
</dbReference>
<dbReference type="PANTHER" id="PTHR30460:SF0">
    <property type="entry name" value="MODERATE CONDUCTANCE MECHANOSENSITIVE CHANNEL YBIO"/>
    <property type="match status" value="1"/>
</dbReference>
<dbReference type="SUPFAM" id="SSF50182">
    <property type="entry name" value="Sm-like ribonucleoproteins"/>
    <property type="match status" value="1"/>
</dbReference>
<evidence type="ECO:0000256" key="7">
    <source>
        <dbReference type="SAM" id="Phobius"/>
    </source>
</evidence>
<feature type="transmembrane region" description="Helical" evidence="7">
    <location>
        <begin position="91"/>
        <end position="114"/>
    </location>
</feature>
<accession>A0AA87RKE3</accession>
<keyword evidence="4 7" id="KW-0812">Transmembrane</keyword>
<dbReference type="InterPro" id="IPR010920">
    <property type="entry name" value="LSM_dom_sf"/>
</dbReference>
<reference evidence="10 11" key="1">
    <citation type="submission" date="2019-07" db="EMBL/GenBank/DDBJ databases">
        <title>Whole genome shotgun sequence of Agrococcus baldri NBRC 103055.</title>
        <authorList>
            <person name="Hosoyama A."/>
            <person name="Uohara A."/>
            <person name="Ohji S."/>
            <person name="Ichikawa N."/>
        </authorList>
    </citation>
    <scope>NUCLEOTIDE SEQUENCE [LARGE SCALE GENOMIC DNA]</scope>
    <source>
        <strain evidence="10 11">NBRC 103055</strain>
    </source>
</reference>
<dbReference type="InterPro" id="IPR006685">
    <property type="entry name" value="MscS_channel_2nd"/>
</dbReference>
<dbReference type="GO" id="GO:0005886">
    <property type="term" value="C:plasma membrane"/>
    <property type="evidence" value="ECO:0007669"/>
    <property type="project" value="UniProtKB-SubCell"/>
</dbReference>
<comment type="caution">
    <text evidence="10">The sequence shown here is derived from an EMBL/GenBank/DDBJ whole genome shotgun (WGS) entry which is preliminary data.</text>
</comment>
<keyword evidence="6 7" id="KW-0472">Membrane</keyword>
<comment type="subcellular location">
    <subcellularLocation>
        <location evidence="1">Cell membrane</location>
        <topology evidence="1">Multi-pass membrane protein</topology>
    </subcellularLocation>
</comment>
<keyword evidence="3" id="KW-1003">Cell membrane</keyword>
<dbReference type="SUPFAM" id="SSF82861">
    <property type="entry name" value="Mechanosensitive channel protein MscS (YggB), transmembrane region"/>
    <property type="match status" value="1"/>
</dbReference>
<comment type="similarity">
    <text evidence="2">Belongs to the MscS (TC 1.A.23) family.</text>
</comment>